<accession>A0ABY5KVA3</accession>
<organism evidence="1 2">
    <name type="scientific">Cellulomonas chengniuliangii</name>
    <dbReference type="NCBI Taxonomy" id="2968084"/>
    <lineage>
        <taxon>Bacteria</taxon>
        <taxon>Bacillati</taxon>
        <taxon>Actinomycetota</taxon>
        <taxon>Actinomycetes</taxon>
        <taxon>Micrococcales</taxon>
        <taxon>Cellulomonadaceae</taxon>
        <taxon>Cellulomonas</taxon>
    </lineage>
</organism>
<name>A0ABY5KVA3_9CELL</name>
<evidence type="ECO:0008006" key="3">
    <source>
        <dbReference type="Google" id="ProtNLM"/>
    </source>
</evidence>
<proteinExistence type="predicted"/>
<protein>
    <recommendedName>
        <fullName evidence="3">Heme peroxidase</fullName>
    </recommendedName>
</protein>
<keyword evidence="2" id="KW-1185">Reference proteome</keyword>
<sequence length="223" mass="23856">MSTDAEAVRVRVEAQLPDLSAWINPSGYRDSLAMCVLDSVFSLRASYASTVRVLDRYRASRRAAGGDPNRDGIDDLIAAVEGAGGSDAAAGPALFDNRALAPGTARRGQAGVLKAAAVYQVATKFHGVGIDTIADLHDDPDRAEAEWLSVRGLGRVSWAYVLMLTGTDGVKADVMVRRFVSAAVGEPAVTEERARLAVEDAAELMGVSARLLDHAIWRYQREQ</sequence>
<evidence type="ECO:0000313" key="2">
    <source>
        <dbReference type="Proteomes" id="UP001316189"/>
    </source>
</evidence>
<evidence type="ECO:0000313" key="1">
    <source>
        <dbReference type="EMBL" id="UUI74412.1"/>
    </source>
</evidence>
<dbReference type="Proteomes" id="UP001316189">
    <property type="component" value="Chromosome"/>
</dbReference>
<reference evidence="1 2" key="1">
    <citation type="submission" date="2022-07" db="EMBL/GenBank/DDBJ databases">
        <title>Novel species in genus cellulomonas.</title>
        <authorList>
            <person name="Ye L."/>
        </authorList>
    </citation>
    <scope>NUCLEOTIDE SEQUENCE [LARGE SCALE GENOMIC DNA]</scope>
    <source>
        <strain evidence="2">zg-Y338</strain>
    </source>
</reference>
<gene>
    <name evidence="1" type="ORF">NP064_11440</name>
</gene>
<dbReference type="EMBL" id="CP101988">
    <property type="protein sequence ID" value="UUI74412.1"/>
    <property type="molecule type" value="Genomic_DNA"/>
</dbReference>
<dbReference type="RefSeq" id="WP_227569528.1">
    <property type="nucleotide sequence ID" value="NZ_CP101988.1"/>
</dbReference>